<evidence type="ECO:0008006" key="5">
    <source>
        <dbReference type="Google" id="ProtNLM"/>
    </source>
</evidence>
<accession>A0ABS9L2Y9</accession>
<evidence type="ECO:0000256" key="1">
    <source>
        <dbReference type="SAM" id="MobiDB-lite"/>
    </source>
</evidence>
<feature type="transmembrane region" description="Helical" evidence="2">
    <location>
        <begin position="95"/>
        <end position="112"/>
    </location>
</feature>
<dbReference type="EMBL" id="JAKLTQ010000001">
    <property type="protein sequence ID" value="MCG2620975.1"/>
    <property type="molecule type" value="Genomic_DNA"/>
</dbReference>
<keyword evidence="2" id="KW-0472">Membrane</keyword>
<keyword evidence="2" id="KW-1133">Transmembrane helix</keyword>
<evidence type="ECO:0000313" key="3">
    <source>
        <dbReference type="EMBL" id="MCG2620975.1"/>
    </source>
</evidence>
<dbReference type="Gene3D" id="2.60.40.2880">
    <property type="entry name" value="MmpS1-5, C-terminal soluble domain"/>
    <property type="match status" value="1"/>
</dbReference>
<keyword evidence="2" id="KW-0812">Transmembrane</keyword>
<dbReference type="InterPro" id="IPR038468">
    <property type="entry name" value="MmpS_C"/>
</dbReference>
<dbReference type="Proteomes" id="UP001165368">
    <property type="component" value="Unassembled WGS sequence"/>
</dbReference>
<feature type="region of interest" description="Disordered" evidence="1">
    <location>
        <begin position="1"/>
        <end position="41"/>
    </location>
</feature>
<evidence type="ECO:0000313" key="4">
    <source>
        <dbReference type="Proteomes" id="UP001165368"/>
    </source>
</evidence>
<comment type="caution">
    <text evidence="3">The sequence shown here is derived from an EMBL/GenBank/DDBJ whole genome shotgun (WGS) entry which is preliminary data.</text>
</comment>
<gene>
    <name evidence="3" type="ORF">LVY72_03485</name>
</gene>
<name>A0ABS9L2Y9_9MICC</name>
<feature type="transmembrane region" description="Helical" evidence="2">
    <location>
        <begin position="71"/>
        <end position="89"/>
    </location>
</feature>
<reference evidence="3" key="1">
    <citation type="submission" date="2022-01" db="EMBL/GenBank/DDBJ databases">
        <authorList>
            <person name="Jo J.-H."/>
            <person name="Im W.-T."/>
        </authorList>
    </citation>
    <scope>NUCLEOTIDE SEQUENCE</scope>
    <source>
        <strain evidence="3">I2-34</strain>
    </source>
</reference>
<evidence type="ECO:0000256" key="2">
    <source>
        <dbReference type="SAM" id="Phobius"/>
    </source>
</evidence>
<feature type="transmembrane region" description="Helical" evidence="2">
    <location>
        <begin position="124"/>
        <end position="145"/>
    </location>
</feature>
<proteinExistence type="predicted"/>
<keyword evidence="4" id="KW-1185">Reference proteome</keyword>
<protein>
    <recommendedName>
        <fullName evidence="5">DUF4190 domain-containing protein</fullName>
    </recommendedName>
</protein>
<dbReference type="RefSeq" id="WP_237818053.1">
    <property type="nucleotide sequence ID" value="NZ_JAKLTQ010000001.1"/>
</dbReference>
<sequence length="242" mass="25114">MSDPSPRPGGAGEPDDAARDGNRPAGMPEPARQDAYPPPYGRQGAYAVPAGYGPSGYPQQGYGYPPGPKSGLALTALILGIVAVVFAMIPVVGLLSFIIGLLALVFGIVALVQRQRKPMAVTGMVLGLLGILIAGAVTAFIAFFVSRTVGNHTVSYRVTTSQPATVTYYNGHETVDRQVSGSWADDFTFTGLPIGAVTVNVPGGHASCEVVLDGRPISQNSGNGRVECLSADLGDQQDQDRS</sequence>
<organism evidence="3 4">
    <name type="scientific">Arthrobacter hankyongi</name>
    <dbReference type="NCBI Taxonomy" id="2904801"/>
    <lineage>
        <taxon>Bacteria</taxon>
        <taxon>Bacillati</taxon>
        <taxon>Actinomycetota</taxon>
        <taxon>Actinomycetes</taxon>
        <taxon>Micrococcales</taxon>
        <taxon>Micrococcaceae</taxon>
        <taxon>Arthrobacter</taxon>
    </lineage>
</organism>